<dbReference type="AlphaFoldDB" id="A0AAD7HYY5"/>
<reference evidence="2" key="1">
    <citation type="submission" date="2023-03" db="EMBL/GenBank/DDBJ databases">
        <title>Massive genome expansion in bonnet fungi (Mycena s.s.) driven by repeated elements and novel gene families across ecological guilds.</title>
        <authorList>
            <consortium name="Lawrence Berkeley National Laboratory"/>
            <person name="Harder C.B."/>
            <person name="Miyauchi S."/>
            <person name="Viragh M."/>
            <person name="Kuo A."/>
            <person name="Thoen E."/>
            <person name="Andreopoulos B."/>
            <person name="Lu D."/>
            <person name="Skrede I."/>
            <person name="Drula E."/>
            <person name="Henrissat B."/>
            <person name="Morin E."/>
            <person name="Kohler A."/>
            <person name="Barry K."/>
            <person name="LaButti K."/>
            <person name="Morin E."/>
            <person name="Salamov A."/>
            <person name="Lipzen A."/>
            <person name="Mereny Z."/>
            <person name="Hegedus B."/>
            <person name="Baldrian P."/>
            <person name="Stursova M."/>
            <person name="Weitz H."/>
            <person name="Taylor A."/>
            <person name="Grigoriev I.V."/>
            <person name="Nagy L.G."/>
            <person name="Martin F."/>
            <person name="Kauserud H."/>
        </authorList>
    </citation>
    <scope>NUCLEOTIDE SEQUENCE</scope>
    <source>
        <strain evidence="2">CBHHK188m</strain>
    </source>
</reference>
<proteinExistence type="predicted"/>
<evidence type="ECO:0000256" key="1">
    <source>
        <dbReference type="SAM" id="SignalP"/>
    </source>
</evidence>
<evidence type="ECO:0000313" key="3">
    <source>
        <dbReference type="Proteomes" id="UP001215280"/>
    </source>
</evidence>
<dbReference type="Proteomes" id="UP001215280">
    <property type="component" value="Unassembled WGS sequence"/>
</dbReference>
<name>A0AAD7HYY5_9AGAR</name>
<feature type="chain" id="PRO_5042245446" description="Secreted protein" evidence="1">
    <location>
        <begin position="19"/>
        <end position="135"/>
    </location>
</feature>
<sequence length="135" mass="15196">MRCAKRTLFLLRFELARYLHFLFFHPQQSNAAASGNHRPREKIRSAGHSFNLDVVLLQPLQQLTLKNVGRRALSIQAHATQTLVTPPEVGTQNAGGYHIIFLDIGMTLYDSDFTGRRVARACGEKPTQPRRSGPK</sequence>
<organism evidence="2 3">
    <name type="scientific">Mycena maculata</name>
    <dbReference type="NCBI Taxonomy" id="230809"/>
    <lineage>
        <taxon>Eukaryota</taxon>
        <taxon>Fungi</taxon>
        <taxon>Dikarya</taxon>
        <taxon>Basidiomycota</taxon>
        <taxon>Agaricomycotina</taxon>
        <taxon>Agaricomycetes</taxon>
        <taxon>Agaricomycetidae</taxon>
        <taxon>Agaricales</taxon>
        <taxon>Marasmiineae</taxon>
        <taxon>Mycenaceae</taxon>
        <taxon>Mycena</taxon>
    </lineage>
</organism>
<comment type="caution">
    <text evidence="2">The sequence shown here is derived from an EMBL/GenBank/DDBJ whole genome shotgun (WGS) entry which is preliminary data.</text>
</comment>
<accession>A0AAD7HYY5</accession>
<keyword evidence="1" id="KW-0732">Signal</keyword>
<protein>
    <recommendedName>
        <fullName evidence="4">Secreted protein</fullName>
    </recommendedName>
</protein>
<keyword evidence="3" id="KW-1185">Reference proteome</keyword>
<feature type="signal peptide" evidence="1">
    <location>
        <begin position="1"/>
        <end position="18"/>
    </location>
</feature>
<evidence type="ECO:0008006" key="4">
    <source>
        <dbReference type="Google" id="ProtNLM"/>
    </source>
</evidence>
<gene>
    <name evidence="2" type="ORF">DFH07DRAFT_847382</name>
</gene>
<evidence type="ECO:0000313" key="2">
    <source>
        <dbReference type="EMBL" id="KAJ7731303.1"/>
    </source>
</evidence>
<dbReference type="EMBL" id="JARJLG010000184">
    <property type="protein sequence ID" value="KAJ7731303.1"/>
    <property type="molecule type" value="Genomic_DNA"/>
</dbReference>